<reference evidence="2 3" key="1">
    <citation type="submission" date="2018-03" db="EMBL/GenBank/DDBJ databases">
        <title>Genomic Encyclopedia of Archaeal and Bacterial Type Strains, Phase II (KMG-II): from individual species to whole genera.</title>
        <authorList>
            <person name="Goeker M."/>
        </authorList>
    </citation>
    <scope>NUCLEOTIDE SEQUENCE [LARGE SCALE GENOMIC DNA]</scope>
    <source>
        <strain evidence="2 3">DSM 29318</strain>
    </source>
</reference>
<keyword evidence="2" id="KW-0808">Transferase</keyword>
<proteinExistence type="predicted"/>
<dbReference type="SUPFAM" id="SSF55729">
    <property type="entry name" value="Acyl-CoA N-acyltransferases (Nat)"/>
    <property type="match status" value="1"/>
</dbReference>
<keyword evidence="3" id="KW-1185">Reference proteome</keyword>
<dbReference type="Proteomes" id="UP000238801">
    <property type="component" value="Unassembled WGS sequence"/>
</dbReference>
<evidence type="ECO:0000313" key="3">
    <source>
        <dbReference type="Proteomes" id="UP000238801"/>
    </source>
</evidence>
<dbReference type="AlphaFoldDB" id="A0A2T0X346"/>
<evidence type="ECO:0000313" key="2">
    <source>
        <dbReference type="EMBL" id="PRY93360.1"/>
    </source>
</evidence>
<dbReference type="InterPro" id="IPR000182">
    <property type="entry name" value="GNAT_dom"/>
</dbReference>
<dbReference type="GO" id="GO:0016747">
    <property type="term" value="F:acyltransferase activity, transferring groups other than amino-acyl groups"/>
    <property type="evidence" value="ECO:0007669"/>
    <property type="project" value="InterPro"/>
</dbReference>
<name>A0A2T0X346_9RHOB</name>
<dbReference type="PROSITE" id="PS51186">
    <property type="entry name" value="GNAT"/>
    <property type="match status" value="1"/>
</dbReference>
<gene>
    <name evidence="2" type="ORF">BCF33_2228</name>
</gene>
<organism evidence="2 3">
    <name type="scientific">Hasllibacter halocynthiae</name>
    <dbReference type="NCBI Taxonomy" id="595589"/>
    <lineage>
        <taxon>Bacteria</taxon>
        <taxon>Pseudomonadati</taxon>
        <taxon>Pseudomonadota</taxon>
        <taxon>Alphaproteobacteria</taxon>
        <taxon>Rhodobacterales</taxon>
        <taxon>Roseobacteraceae</taxon>
        <taxon>Hasllibacter</taxon>
    </lineage>
</organism>
<dbReference type="Gene3D" id="3.40.630.30">
    <property type="match status" value="1"/>
</dbReference>
<comment type="caution">
    <text evidence="2">The sequence shown here is derived from an EMBL/GenBank/DDBJ whole genome shotgun (WGS) entry which is preliminary data.</text>
</comment>
<dbReference type="EMBL" id="PVTT01000002">
    <property type="protein sequence ID" value="PRY93360.1"/>
    <property type="molecule type" value="Genomic_DNA"/>
</dbReference>
<dbReference type="OrthoDB" id="6172743at2"/>
<evidence type="ECO:0000259" key="1">
    <source>
        <dbReference type="PROSITE" id="PS51186"/>
    </source>
</evidence>
<feature type="domain" description="N-acetyltransferase" evidence="1">
    <location>
        <begin position="1"/>
        <end position="157"/>
    </location>
</feature>
<dbReference type="RefSeq" id="WP_106160961.1">
    <property type="nucleotide sequence ID" value="NZ_PVTT01000002.1"/>
</dbReference>
<protein>
    <submittedName>
        <fullName evidence="2">Acetyltransferase (GNAT) family protein</fullName>
    </submittedName>
</protein>
<dbReference type="InterPro" id="IPR016181">
    <property type="entry name" value="Acyl_CoA_acyltransferase"/>
</dbReference>
<dbReference type="Pfam" id="PF13673">
    <property type="entry name" value="Acetyltransf_10"/>
    <property type="match status" value="1"/>
</dbReference>
<sequence length="157" mass="17687">MTREVRRPGLGEPARIARMWHDAWHDSHGGIVPLSLVRARTREEFTARTYRSLGPMRVIGPEGAPDGLCIVRGNELDQLYLAKEARGTGAADALMRDAERRLPPGIAFLLVAERNARAVRFYERHGWTRVRAEIGEAKLADGTGHPLRVWRYEKAIP</sequence>
<accession>A0A2T0X346</accession>